<keyword evidence="4" id="KW-1185">Reference proteome</keyword>
<evidence type="ECO:0000313" key="3">
    <source>
        <dbReference type="EMBL" id="MEB3782422.1"/>
    </source>
</evidence>
<dbReference type="EMBL" id="JAJGWQ010000003">
    <property type="protein sequence ID" value="MEB3782422.1"/>
    <property type="molecule type" value="Genomic_DNA"/>
</dbReference>
<evidence type="ECO:0000256" key="2">
    <source>
        <dbReference type="SAM" id="SignalP"/>
    </source>
</evidence>
<dbReference type="RefSeq" id="WP_324835969.1">
    <property type="nucleotide sequence ID" value="NZ_JAJGWQ010000003.1"/>
</dbReference>
<evidence type="ECO:0008006" key="5">
    <source>
        <dbReference type="Google" id="ProtNLM"/>
    </source>
</evidence>
<reference evidence="3 4" key="1">
    <citation type="journal article" date="2023" name="Int J Dairy Technol">
        <title>Genome based analysis of Pseudomonas paracarnis RQ057, a strain responsible for blue discoloration spoilage in processed cheese.</title>
        <authorList>
            <person name="Rodrigues Rd.S."/>
            <person name="Machado S.G."/>
            <person name="de Carvalho A.F."/>
            <person name="Nero L.A."/>
        </authorList>
    </citation>
    <scope>NUCLEOTIDE SEQUENCE [LARGE SCALE GENOMIC DNA]</scope>
    <source>
        <strain evidence="3 4">RQ057</strain>
    </source>
</reference>
<protein>
    <recommendedName>
        <fullName evidence="5">TraG N-terminal Proteobacteria domain-containing protein</fullName>
    </recommendedName>
</protein>
<feature type="chain" id="PRO_5046237033" description="TraG N-terminal Proteobacteria domain-containing protein" evidence="2">
    <location>
        <begin position="20"/>
        <end position="854"/>
    </location>
</feature>
<proteinExistence type="predicted"/>
<keyword evidence="2" id="KW-0732">Signal</keyword>
<evidence type="ECO:0000256" key="1">
    <source>
        <dbReference type="SAM" id="Phobius"/>
    </source>
</evidence>
<dbReference type="Proteomes" id="UP001336015">
    <property type="component" value="Unassembled WGS sequence"/>
</dbReference>
<keyword evidence="1" id="KW-0472">Membrane</keyword>
<feature type="transmembrane region" description="Helical" evidence="1">
    <location>
        <begin position="91"/>
        <end position="112"/>
    </location>
</feature>
<feature type="transmembrane region" description="Helical" evidence="1">
    <location>
        <begin position="680"/>
        <end position="702"/>
    </location>
</feature>
<accession>A0ABU6BQG6</accession>
<keyword evidence="1" id="KW-1133">Transmembrane helix</keyword>
<feature type="signal peptide" evidence="2">
    <location>
        <begin position="1"/>
        <end position="19"/>
    </location>
</feature>
<comment type="caution">
    <text evidence="3">The sequence shown here is derived from an EMBL/GenBank/DDBJ whole genome shotgun (WGS) entry which is preliminary data.</text>
</comment>
<gene>
    <name evidence="3" type="ORF">LLW09_07620</name>
</gene>
<keyword evidence="1" id="KW-0812">Transmembrane</keyword>
<feature type="transmembrane region" description="Helical" evidence="1">
    <location>
        <begin position="708"/>
        <end position="728"/>
    </location>
</feature>
<feature type="transmembrane region" description="Helical" evidence="1">
    <location>
        <begin position="133"/>
        <end position="152"/>
    </location>
</feature>
<evidence type="ECO:0000313" key="4">
    <source>
        <dbReference type="Proteomes" id="UP001336015"/>
    </source>
</evidence>
<feature type="transmembrane region" description="Helical" evidence="1">
    <location>
        <begin position="740"/>
        <end position="760"/>
    </location>
</feature>
<organism evidence="3 4">
    <name type="scientific">Pseudomonas paracarnis</name>
    <dbReference type="NCBI Taxonomy" id="2750625"/>
    <lineage>
        <taxon>Bacteria</taxon>
        <taxon>Pseudomonadati</taxon>
        <taxon>Pseudomonadota</taxon>
        <taxon>Gammaproteobacteria</taxon>
        <taxon>Pseudomonadales</taxon>
        <taxon>Pseudomonadaceae</taxon>
        <taxon>Pseudomonas</taxon>
    </lineage>
</organism>
<name>A0ABU6BQG6_9PSED</name>
<feature type="transmembrane region" description="Helical" evidence="1">
    <location>
        <begin position="797"/>
        <end position="815"/>
    </location>
</feature>
<sequence length="854" mass="94184">MFKKFLISALLVFSMQAFADVADTVHNSSLADHEATLNQKQKAVSMQSSPVEALFGCNIAQAARIKLFFHEDSQYECVETNNIYNSGLNKIFLIVLSIISAITVPLIMYIIPHIGKAFHIAKMTGYEENKDQASMMVLILASLGVLLVPLIPTKTTNQTGFESFDYNNKMNLYTFIMTAGYSVVQNGSEYYYFKQSQLRQTPYASVNLLNPKNKGYQQALNAIQFGSCISTVQASDEIDVNVYYNEQTSSYRATKQLDGCLLDISASIDPSLIAIGKAAGVDYKAVTDKTFESYLNTIFSRGVAVGTAIAKRGEPLPNTDATTFDAANLERGNEASYNLAGLDQGAISDYSDASARLIGEDATWIAARYPGVEMPTASMTRSVQLCSNVQGGTSYFDSSMTVNENLKNCVQTMCAESSSTTTCGQALGYYNYLANDNALKNPNMVTFINKFFKEYYQTNSWTLNSHLFLDSLSVETLMNNTESASYDDRTGDLAFTIKVKHGFTNYNVDWINDAPINKLSTFDYSGNFENTLMKMFTHDSDGIFGLDYFFDCLAHPNDANRPNGRFCSNVTNTIARTGQNLTTLGLTTWTGLKLNSLMNRNPAQKTLQTAAVRTTVKDVLDGTSGFGVPVFLAKLTGTFLAKEAIEDNFSPYGANLTNEDVALLAVAYANPQFEMFVQGIAVALLGIGFLMMTAIPFIVVLGFLAIHILYIFIIFSSITLIGAFFSALRHGNIHDETNFYSPLGLLAVSVLGAFTYPILITFSLRFIDTLAVYQVVDYSSMMTLNGKTPQITDFSSIFTYLIGATVYVLFLLQLYGNLIKLSTKSVFVRIILLGESRDDKVYKEIELSTNKTLI</sequence>